<dbReference type="Pfam" id="PF13649">
    <property type="entry name" value="Methyltransf_25"/>
    <property type="match status" value="1"/>
</dbReference>
<dbReference type="InterPro" id="IPR041698">
    <property type="entry name" value="Methyltransf_25"/>
</dbReference>
<name>A0ABU0RC83_9MICO</name>
<sequence length="168" mass="17892">MPELSTRLQNVVDALPLAPGMRVLEVGGAPGAAARAVAAKVGPTGHVLVLDRSQTGIELTERACRREMDAGTLSTLCEPVEAFELPEGVPRFDLAFACRVGALDGRHPKLYNEAIARLRRAIVPGGVLYVDTGNPLTPIPLGWLTRNSTSSKVERCSGHWPSSPSSRT</sequence>
<protein>
    <submittedName>
        <fullName evidence="2">Ubiquinone/menaquinone biosynthesis C-methylase UbiE</fullName>
    </submittedName>
</protein>
<dbReference type="SUPFAM" id="SSF53335">
    <property type="entry name" value="S-adenosyl-L-methionine-dependent methyltransferases"/>
    <property type="match status" value="1"/>
</dbReference>
<comment type="caution">
    <text evidence="2">The sequence shown here is derived from an EMBL/GenBank/DDBJ whole genome shotgun (WGS) entry which is preliminary data.</text>
</comment>
<gene>
    <name evidence="2" type="ORF">QFZ26_002209</name>
</gene>
<organism evidence="2 3">
    <name type="scientific">Agromyces ramosus</name>
    <dbReference type="NCBI Taxonomy" id="33879"/>
    <lineage>
        <taxon>Bacteria</taxon>
        <taxon>Bacillati</taxon>
        <taxon>Actinomycetota</taxon>
        <taxon>Actinomycetes</taxon>
        <taxon>Micrococcales</taxon>
        <taxon>Microbacteriaceae</taxon>
        <taxon>Agromyces</taxon>
    </lineage>
</organism>
<reference evidence="2 3" key="1">
    <citation type="submission" date="2023-07" db="EMBL/GenBank/DDBJ databases">
        <title>Comparative genomics of wheat-associated soil bacteria to identify genetic determinants of phenazine resistance.</title>
        <authorList>
            <person name="Mouncey N."/>
        </authorList>
    </citation>
    <scope>NUCLEOTIDE SEQUENCE [LARGE SCALE GENOMIC DNA]</scope>
    <source>
        <strain evidence="2 3">V3I3</strain>
    </source>
</reference>
<dbReference type="EMBL" id="JAUSYY010000001">
    <property type="protein sequence ID" value="MDQ0894654.1"/>
    <property type="molecule type" value="Genomic_DNA"/>
</dbReference>
<dbReference type="Proteomes" id="UP001239083">
    <property type="component" value="Unassembled WGS sequence"/>
</dbReference>
<dbReference type="InterPro" id="IPR029063">
    <property type="entry name" value="SAM-dependent_MTases_sf"/>
</dbReference>
<feature type="domain" description="Methyltransferase" evidence="1">
    <location>
        <begin position="23"/>
        <end position="126"/>
    </location>
</feature>
<dbReference type="Gene3D" id="3.40.50.150">
    <property type="entry name" value="Vaccinia Virus protein VP39"/>
    <property type="match status" value="1"/>
</dbReference>
<accession>A0ABU0RC83</accession>
<evidence type="ECO:0000259" key="1">
    <source>
        <dbReference type="Pfam" id="PF13649"/>
    </source>
</evidence>
<dbReference type="RefSeq" id="WP_307042068.1">
    <property type="nucleotide sequence ID" value="NZ_JAUSYY010000001.1"/>
</dbReference>
<evidence type="ECO:0000313" key="2">
    <source>
        <dbReference type="EMBL" id="MDQ0894654.1"/>
    </source>
</evidence>
<evidence type="ECO:0000313" key="3">
    <source>
        <dbReference type="Proteomes" id="UP001239083"/>
    </source>
</evidence>
<proteinExistence type="predicted"/>
<keyword evidence="2" id="KW-0830">Ubiquinone</keyword>
<keyword evidence="3" id="KW-1185">Reference proteome</keyword>